<keyword evidence="1" id="KW-0732">Signal</keyword>
<dbReference type="RefSeq" id="WP_196286132.1">
    <property type="nucleotide sequence ID" value="NZ_JADQDP010000002.1"/>
</dbReference>
<reference evidence="2 3" key="1">
    <citation type="submission" date="2020-11" db="EMBL/GenBank/DDBJ databases">
        <authorList>
            <person name="Kim M.K."/>
        </authorList>
    </citation>
    <scope>NUCLEOTIDE SEQUENCE [LARGE SCALE GENOMIC DNA]</scope>
    <source>
        <strain evidence="2 3">BT439</strain>
    </source>
</reference>
<organism evidence="2 3">
    <name type="scientific">Hymenobacter properus</name>
    <dbReference type="NCBI Taxonomy" id="2791026"/>
    <lineage>
        <taxon>Bacteria</taxon>
        <taxon>Pseudomonadati</taxon>
        <taxon>Bacteroidota</taxon>
        <taxon>Cytophagia</taxon>
        <taxon>Cytophagales</taxon>
        <taxon>Hymenobacteraceae</taxon>
        <taxon>Hymenobacter</taxon>
    </lineage>
</organism>
<comment type="caution">
    <text evidence="2">The sequence shown here is derived from an EMBL/GenBank/DDBJ whole genome shotgun (WGS) entry which is preliminary data.</text>
</comment>
<dbReference type="AlphaFoldDB" id="A0A931BHP8"/>
<accession>A0A931BHP8</accession>
<gene>
    <name evidence="2" type="ORF">I2I01_09115</name>
</gene>
<proteinExistence type="predicted"/>
<feature type="chain" id="PRO_5038056610" evidence="1">
    <location>
        <begin position="20"/>
        <end position="241"/>
    </location>
</feature>
<evidence type="ECO:0000313" key="2">
    <source>
        <dbReference type="EMBL" id="MBF9141791.1"/>
    </source>
</evidence>
<sequence length="241" mass="27466">MNKLLILVLLSLVGGGTRAAAQQARPRGPKPHRVARPVVIPSRPIFCDTASTAQLGLDSLVLAEVRQSRARFLLVHGGYILLCRHSPADTVWTRIRVPQRRLWDQEPIYVNEYDLESFRDLTRLYGSQYNYVPSDRDNFAQLDTCNMDQQGMPEVRLTCWSFERNKSSINTKIIHLLDVSQAPRLLLTALVQVDYGVHFTNRPVRFGRELRIGASSGDQKLTPLMPGRYQYRNGHLVWVGK</sequence>
<feature type="signal peptide" evidence="1">
    <location>
        <begin position="1"/>
        <end position="19"/>
    </location>
</feature>
<keyword evidence="3" id="KW-1185">Reference proteome</keyword>
<dbReference type="Proteomes" id="UP000645610">
    <property type="component" value="Unassembled WGS sequence"/>
</dbReference>
<evidence type="ECO:0000256" key="1">
    <source>
        <dbReference type="SAM" id="SignalP"/>
    </source>
</evidence>
<protein>
    <submittedName>
        <fullName evidence="2">Uncharacterized protein</fullName>
    </submittedName>
</protein>
<evidence type="ECO:0000313" key="3">
    <source>
        <dbReference type="Proteomes" id="UP000645610"/>
    </source>
</evidence>
<name>A0A931BHP8_9BACT</name>
<dbReference type="EMBL" id="JADQDP010000002">
    <property type="protein sequence ID" value="MBF9141791.1"/>
    <property type="molecule type" value="Genomic_DNA"/>
</dbReference>